<dbReference type="PATRIC" id="fig|1423.173.peg.1974"/>
<evidence type="ECO:0000313" key="5">
    <source>
        <dbReference type="Proteomes" id="UP000032247"/>
    </source>
</evidence>
<dbReference type="Proteomes" id="UP000032247">
    <property type="component" value="Unassembled WGS sequence"/>
</dbReference>
<dbReference type="Proteomes" id="UP001214898">
    <property type="component" value="Chromosome"/>
</dbReference>
<name>A0A0C3KA05_BACIU</name>
<sequence>MLGRTKLGNRNAQANNNAKKKNGFQTHFDSYAGREAEKLIASNKRHSD</sequence>
<dbReference type="EMBL" id="CP120576">
    <property type="protein sequence ID" value="WEY83404.1"/>
    <property type="molecule type" value="Genomic_DNA"/>
</dbReference>
<evidence type="ECO:0000313" key="4">
    <source>
        <dbReference type="EMBL" id="WHM21787.1"/>
    </source>
</evidence>
<reference evidence="3" key="2">
    <citation type="submission" date="2023-03" db="EMBL/GenBank/DDBJ databases">
        <title>Complete genome sequences of 52 Bacillus and Priestia strains isolated from West-African fermentations and 26 reference strains from the DSMZ collection.</title>
        <authorList>
            <person name="Wiedenbein E.S."/>
            <person name="Canoy T.S."/>
            <person name="Hui Y."/>
            <person name="Parkouda C."/>
            <person name="Dawende C."/>
            <person name="Ametefe E."/>
            <person name="Jespersen L."/>
            <person name="Nielsen D.S."/>
        </authorList>
    </citation>
    <scope>NUCLEOTIDE SEQUENCE</scope>
    <source>
        <strain evidence="3">PRO56</strain>
    </source>
</reference>
<dbReference type="AlphaFoldDB" id="A0A0C3KA05"/>
<dbReference type="EMBL" id="CP125292">
    <property type="protein sequence ID" value="WHM21787.1"/>
    <property type="molecule type" value="Genomic_DNA"/>
</dbReference>
<protein>
    <submittedName>
        <fullName evidence="2">Uncharacterized protein</fullName>
    </submittedName>
</protein>
<evidence type="ECO:0000313" key="2">
    <source>
        <dbReference type="EMBL" id="KIU11324.1"/>
    </source>
</evidence>
<reference evidence="4" key="3">
    <citation type="submission" date="2023-05" db="EMBL/GenBank/DDBJ databases">
        <title>Complete genome sequence of Bacillus subtilis SRCM117797 isolated from Soybean paste.</title>
        <authorList>
            <person name="Abraha H.B."/>
            <person name="Kim K.-P."/>
            <person name="Ryu M.-S."/>
            <person name="Jeong D.-Y."/>
        </authorList>
    </citation>
    <scope>NUCLEOTIDE SEQUENCE</scope>
    <source>
        <strain evidence="4">SRCM117797</strain>
    </source>
</reference>
<proteinExistence type="predicted"/>
<gene>
    <name evidence="3" type="ORF">P5633_13325</name>
    <name evidence="4" type="ORF">QL281_01380</name>
    <name evidence="2" type="ORF">SC09_Contig24orf00266</name>
</gene>
<evidence type="ECO:0000313" key="3">
    <source>
        <dbReference type="EMBL" id="WEY83404.1"/>
    </source>
</evidence>
<accession>A0A0C3KA05</accession>
<dbReference type="Proteomes" id="UP001229422">
    <property type="component" value="Chromosome"/>
</dbReference>
<feature type="region of interest" description="Disordered" evidence="1">
    <location>
        <begin position="1"/>
        <end position="26"/>
    </location>
</feature>
<reference evidence="2 5" key="1">
    <citation type="submission" date="2014-12" db="EMBL/GenBank/DDBJ databases">
        <title>Comparative genome analysis of Bacillus coagulans HM-08, Clostridium butyricum HM-68, Bacillus subtilis HM-66 and Bacillus licheniformis BL-09.</title>
        <authorList>
            <person name="Zhang H."/>
        </authorList>
    </citation>
    <scope>NUCLEOTIDE SEQUENCE [LARGE SCALE GENOMIC DNA]</scope>
    <source>
        <strain evidence="2 5">HM-66</strain>
    </source>
</reference>
<dbReference type="EMBL" id="JXBC01000003">
    <property type="protein sequence ID" value="KIU11324.1"/>
    <property type="molecule type" value="Genomic_DNA"/>
</dbReference>
<organism evidence="2 5">
    <name type="scientific">Bacillus subtilis</name>
    <dbReference type="NCBI Taxonomy" id="1423"/>
    <lineage>
        <taxon>Bacteria</taxon>
        <taxon>Bacillati</taxon>
        <taxon>Bacillota</taxon>
        <taxon>Bacilli</taxon>
        <taxon>Bacillales</taxon>
        <taxon>Bacillaceae</taxon>
        <taxon>Bacillus</taxon>
    </lineage>
</organism>
<dbReference type="STRING" id="483913.AN935_10705"/>
<evidence type="ECO:0000256" key="1">
    <source>
        <dbReference type="SAM" id="MobiDB-lite"/>
    </source>
</evidence>
<dbReference type="RefSeq" id="WP_072557089.1">
    <property type="nucleotide sequence ID" value="NZ_CP035402.1"/>
</dbReference>